<dbReference type="PANTHER" id="PTHR13696">
    <property type="entry name" value="P-LOOP CONTAINING NUCLEOSIDE TRIPHOSPHATE HYDROLASE"/>
    <property type="match status" value="1"/>
</dbReference>
<feature type="domain" description="AAA" evidence="1">
    <location>
        <begin position="35"/>
        <end position="210"/>
    </location>
</feature>
<dbReference type="InterPro" id="IPR050678">
    <property type="entry name" value="DNA_Partitioning_ATPase"/>
</dbReference>
<dbReference type="Proteomes" id="UP000324479">
    <property type="component" value="Unassembled WGS sequence"/>
</dbReference>
<dbReference type="PANTHER" id="PTHR13696:SF99">
    <property type="entry name" value="COBYRINIC ACID AC-DIAMIDE SYNTHASE"/>
    <property type="match status" value="1"/>
</dbReference>
<evidence type="ECO:0000313" key="3">
    <source>
        <dbReference type="Proteomes" id="UP000324479"/>
    </source>
</evidence>
<dbReference type="SUPFAM" id="SSF52540">
    <property type="entry name" value="P-loop containing nucleoside triphosphate hydrolases"/>
    <property type="match status" value="1"/>
</dbReference>
<protein>
    <submittedName>
        <fullName evidence="2">ParA family protein</fullName>
    </submittedName>
</protein>
<comment type="caution">
    <text evidence="2">The sequence shown here is derived from an EMBL/GenBank/DDBJ whole genome shotgun (WGS) entry which is preliminary data.</text>
</comment>
<dbReference type="EMBL" id="VWOX01000025">
    <property type="protein sequence ID" value="KAA5538798.1"/>
    <property type="molecule type" value="Genomic_DNA"/>
</dbReference>
<evidence type="ECO:0000259" key="1">
    <source>
        <dbReference type="Pfam" id="PF13614"/>
    </source>
</evidence>
<dbReference type="Pfam" id="PF13614">
    <property type="entry name" value="AAA_31"/>
    <property type="match status" value="1"/>
</dbReference>
<dbReference type="InterPro" id="IPR027417">
    <property type="entry name" value="P-loop_NTPase"/>
</dbReference>
<dbReference type="CDD" id="cd02042">
    <property type="entry name" value="ParAB_family"/>
    <property type="match status" value="1"/>
</dbReference>
<reference evidence="2 3" key="1">
    <citation type="submission" date="2019-08" db="EMBL/GenBank/DDBJ databases">
        <authorList>
            <person name="Dhanesh K."/>
            <person name="Kumar G."/>
            <person name="Sasikala C."/>
            <person name="Venkata Ramana C."/>
        </authorList>
    </citation>
    <scope>NUCLEOTIDE SEQUENCE [LARGE SCALE GENOMIC DNA]</scope>
    <source>
        <strain evidence="2 3">JC645</strain>
    </source>
</reference>
<sequence length="290" mass="31987">MPNIAAPSQLTRVICICHLHRGSVASVDSANTTTAITSLNRKGGVGKTHFCWLMASACHAAGLRILIVDLDPQANLTGSFLAEDDVTRSVEQLFDPSTEPDVESLIVSTEFEGVDLLPSSSRLEPLNISDNWHDSDLHLSLAEALHQVSNRYDYILFDCPPSLSLVSYAALCASQHVVIPLEAARWGALGTQHIAAAIELVQQHYNPRLRLMGYLVSRYKTRRSYQQTYLAELRKHFGDLAFETVIPDLAEYEKAVTDRNLLSNHSPSSRANKIANELLAEVQARAQKLA</sequence>
<proteinExistence type="predicted"/>
<accession>A0A5M6CU65</accession>
<dbReference type="InterPro" id="IPR025669">
    <property type="entry name" value="AAA_dom"/>
</dbReference>
<name>A0A5M6CU65_9BACT</name>
<organism evidence="2 3">
    <name type="scientific">Roseiconus nitratireducens</name>
    <dbReference type="NCBI Taxonomy" id="2605748"/>
    <lineage>
        <taxon>Bacteria</taxon>
        <taxon>Pseudomonadati</taxon>
        <taxon>Planctomycetota</taxon>
        <taxon>Planctomycetia</taxon>
        <taxon>Pirellulales</taxon>
        <taxon>Pirellulaceae</taxon>
        <taxon>Roseiconus</taxon>
    </lineage>
</organism>
<dbReference type="Gene3D" id="3.40.50.300">
    <property type="entry name" value="P-loop containing nucleotide triphosphate hydrolases"/>
    <property type="match status" value="1"/>
</dbReference>
<keyword evidence="3" id="KW-1185">Reference proteome</keyword>
<gene>
    <name evidence="2" type="ORF">FYK55_26270</name>
</gene>
<evidence type="ECO:0000313" key="2">
    <source>
        <dbReference type="EMBL" id="KAA5538798.1"/>
    </source>
</evidence>
<dbReference type="AlphaFoldDB" id="A0A5M6CU65"/>